<evidence type="ECO:0000256" key="2">
    <source>
        <dbReference type="SAM" id="SignalP"/>
    </source>
</evidence>
<feature type="chain" id="PRO_5030789771" description="DUF1995 domain-containing protein" evidence="2">
    <location>
        <begin position="23"/>
        <end position="422"/>
    </location>
</feature>
<evidence type="ECO:0008006" key="4">
    <source>
        <dbReference type="Google" id="ProtNLM"/>
    </source>
</evidence>
<keyword evidence="2" id="KW-0732">Signal</keyword>
<dbReference type="InterPro" id="IPR003774">
    <property type="entry name" value="AlgH-like"/>
</dbReference>
<dbReference type="PANTHER" id="PTHR31984">
    <property type="entry name" value="TRANSPORTER, PUTATIVE (DUF179)-RELATED"/>
    <property type="match status" value="1"/>
</dbReference>
<name>A0A7S2U757_9STRA</name>
<evidence type="ECO:0000313" key="3">
    <source>
        <dbReference type="EMBL" id="CAD9810680.1"/>
    </source>
</evidence>
<feature type="compositionally biased region" description="Acidic residues" evidence="1">
    <location>
        <begin position="64"/>
        <end position="86"/>
    </location>
</feature>
<dbReference type="Gene3D" id="3.40.1740.10">
    <property type="entry name" value="VC0467-like"/>
    <property type="match status" value="1"/>
</dbReference>
<protein>
    <recommendedName>
        <fullName evidence="4">DUF1995 domain-containing protein</fullName>
    </recommendedName>
</protein>
<sequence>MIMPRCLVPLLAATVVIHRVSAFSTSSRSFVTRAPGTWPCGRQATGYISGQPTTLSSSFYGDFENFEDDEDDEDDDEEYSEIDEEAMASFRSRMGGMFGETEDASEVEDDEEDEDDEETEEGTETSFSSVDELISFATSASKKEPLTDWAIPLEAAPDTTDFSQILKGGVVLLANPEKFCSDFPSAGDGMASAANRFAQPSGALLAKFGLTVPPPADLGPDRRADLLPVLVLLERQPLRGSRAVLMNRRTGYLLGDLGQESPEEQDTNVPPPPPKFGAFMIQPLWFGGTSAGGGNGSSDDTAKGLDMIHKCPAVEGAQALTEDGLYWGGDPVQAQDAMSDTSLDTVYTGFDFKFFVQSTRWLPMQLEKEIRDGTWHVASVSKEVLFKSRDRLGTRRAKPLWTEIMELMGGKYSDIRDQLYND</sequence>
<feature type="region of interest" description="Disordered" evidence="1">
    <location>
        <begin position="59"/>
        <end position="130"/>
    </location>
</feature>
<accession>A0A7S2U757</accession>
<dbReference type="PANTHER" id="PTHR31984:SF17">
    <property type="entry name" value="TRANSCRIPTIONAL REGULATOR"/>
    <property type="match status" value="1"/>
</dbReference>
<dbReference type="AlphaFoldDB" id="A0A7S2U757"/>
<proteinExistence type="predicted"/>
<feature type="compositionally biased region" description="Acidic residues" evidence="1">
    <location>
        <begin position="100"/>
        <end position="123"/>
    </location>
</feature>
<dbReference type="SUPFAM" id="SSF143456">
    <property type="entry name" value="VC0467-like"/>
    <property type="match status" value="1"/>
</dbReference>
<dbReference type="EMBL" id="HBHQ01003768">
    <property type="protein sequence ID" value="CAD9810680.1"/>
    <property type="molecule type" value="Transcribed_RNA"/>
</dbReference>
<gene>
    <name evidence="3" type="ORF">ASEP1449_LOCUS2503</name>
</gene>
<evidence type="ECO:0000256" key="1">
    <source>
        <dbReference type="SAM" id="MobiDB-lite"/>
    </source>
</evidence>
<feature type="signal peptide" evidence="2">
    <location>
        <begin position="1"/>
        <end position="22"/>
    </location>
</feature>
<organism evidence="3">
    <name type="scientific">Attheya septentrionalis</name>
    <dbReference type="NCBI Taxonomy" id="420275"/>
    <lineage>
        <taxon>Eukaryota</taxon>
        <taxon>Sar</taxon>
        <taxon>Stramenopiles</taxon>
        <taxon>Ochrophyta</taxon>
        <taxon>Bacillariophyta</taxon>
        <taxon>Coscinodiscophyceae</taxon>
        <taxon>Chaetocerotophycidae</taxon>
        <taxon>Chaetocerotales</taxon>
        <taxon>Attheyaceae</taxon>
        <taxon>Attheya</taxon>
    </lineage>
</organism>
<dbReference type="Pfam" id="PF02622">
    <property type="entry name" value="DUF179"/>
    <property type="match status" value="1"/>
</dbReference>
<reference evidence="3" key="1">
    <citation type="submission" date="2021-01" db="EMBL/GenBank/DDBJ databases">
        <authorList>
            <person name="Corre E."/>
            <person name="Pelletier E."/>
            <person name="Niang G."/>
            <person name="Scheremetjew M."/>
            <person name="Finn R."/>
            <person name="Kale V."/>
            <person name="Holt S."/>
            <person name="Cochrane G."/>
            <person name="Meng A."/>
            <person name="Brown T."/>
            <person name="Cohen L."/>
        </authorList>
    </citation>
    <scope>NUCLEOTIDE SEQUENCE</scope>
    <source>
        <strain evidence="3">CCMP2084</strain>
    </source>
</reference>